<accession>A0A5M3YXZ7</accession>
<evidence type="ECO:0000256" key="4">
    <source>
        <dbReference type="ARBA" id="ARBA00022729"/>
    </source>
</evidence>
<evidence type="ECO:0000256" key="5">
    <source>
        <dbReference type="ARBA" id="ARBA00023121"/>
    </source>
</evidence>
<comment type="caution">
    <text evidence="9">The sequence shown here is derived from an EMBL/GenBank/DDBJ whole genome shotgun (WGS) entry which is preliminary data.</text>
</comment>
<sequence>MKFLSTIFTLGLVATSFAEPIPQAKRALADYKAVIQSVSNQVAVVDTTVTNYVAGSVAGTAVQDASDKLVTVINTGTTTVNGLAALNTIDALGLVSPIQNLASDVGTLVDNVIAAKSNFVADGLAGDVLASLQEQKTASQALAAAITAKVPSSLQNTANQLSSQITAHIQRGIDAYS</sequence>
<dbReference type="GO" id="GO:0008289">
    <property type="term" value="F:lipid binding"/>
    <property type="evidence" value="ECO:0007669"/>
    <property type="project" value="UniProtKB-KW"/>
</dbReference>
<protein>
    <recommendedName>
        <fullName evidence="8">Cell wall mannoprotein 1</fullName>
    </recommendedName>
</protein>
<keyword evidence="2" id="KW-0134">Cell wall</keyword>
<evidence type="ECO:0000256" key="1">
    <source>
        <dbReference type="ARBA" id="ARBA00004191"/>
    </source>
</evidence>
<keyword evidence="3" id="KW-0964">Secreted</keyword>
<dbReference type="GO" id="GO:0005576">
    <property type="term" value="C:extracellular region"/>
    <property type="evidence" value="ECO:0007669"/>
    <property type="project" value="TreeGrafter"/>
</dbReference>
<dbReference type="FunFam" id="1.20.1280.140:FF:000001">
    <property type="entry name" value="Cell wall serine-threonine-rich galactomannoprotein Mp1"/>
    <property type="match status" value="1"/>
</dbReference>
<comment type="function">
    <text evidence="6">Constitutive protein of the cell wall. Antigen target of host humoral immune response.</text>
</comment>
<dbReference type="Gene3D" id="1.20.1280.140">
    <property type="match status" value="1"/>
</dbReference>
<evidence type="ECO:0000256" key="6">
    <source>
        <dbReference type="ARBA" id="ARBA00056563"/>
    </source>
</evidence>
<evidence type="ECO:0000256" key="3">
    <source>
        <dbReference type="ARBA" id="ARBA00022525"/>
    </source>
</evidence>
<organism evidence="9 10">
    <name type="scientific">Aspergillus terreus</name>
    <dbReference type="NCBI Taxonomy" id="33178"/>
    <lineage>
        <taxon>Eukaryota</taxon>
        <taxon>Fungi</taxon>
        <taxon>Dikarya</taxon>
        <taxon>Ascomycota</taxon>
        <taxon>Pezizomycotina</taxon>
        <taxon>Eurotiomycetes</taxon>
        <taxon>Eurotiomycetidae</taxon>
        <taxon>Eurotiales</taxon>
        <taxon>Aspergillaceae</taxon>
        <taxon>Aspergillus</taxon>
        <taxon>Aspergillus subgen. Circumdati</taxon>
    </lineage>
</organism>
<evidence type="ECO:0000313" key="9">
    <source>
        <dbReference type="EMBL" id="GFF12952.1"/>
    </source>
</evidence>
<evidence type="ECO:0000256" key="8">
    <source>
        <dbReference type="ARBA" id="ARBA00071527"/>
    </source>
</evidence>
<dbReference type="Pfam" id="PF12296">
    <property type="entry name" value="HsbA"/>
    <property type="match status" value="1"/>
</dbReference>
<dbReference type="EMBL" id="BLJY01000002">
    <property type="protein sequence ID" value="GFF12952.1"/>
    <property type="molecule type" value="Genomic_DNA"/>
</dbReference>
<dbReference type="GO" id="GO:0009277">
    <property type="term" value="C:fungal-type cell wall"/>
    <property type="evidence" value="ECO:0007669"/>
    <property type="project" value="UniProtKB-ARBA"/>
</dbReference>
<evidence type="ECO:0000256" key="2">
    <source>
        <dbReference type="ARBA" id="ARBA00022512"/>
    </source>
</evidence>
<dbReference type="AlphaFoldDB" id="A0A5M3YXZ7"/>
<name>A0A5M3YXZ7_ASPTE</name>
<proteinExistence type="inferred from homology"/>
<dbReference type="PANTHER" id="PTHR38123">
    <property type="entry name" value="CELL WALL SERINE-THREONINE-RICH GALACTOMANNOPROTEIN MP1 (AFU_ORTHOLOGUE AFUA_4G03240)"/>
    <property type="match status" value="1"/>
</dbReference>
<reference evidence="9 10" key="1">
    <citation type="submission" date="2020-01" db="EMBL/GenBank/DDBJ databases">
        <title>Aspergillus terreus IFO 6365 whole genome shotgun sequence.</title>
        <authorList>
            <person name="Kanamasa S."/>
            <person name="Takahashi H."/>
        </authorList>
    </citation>
    <scope>NUCLEOTIDE SEQUENCE [LARGE SCALE GENOMIC DNA]</scope>
    <source>
        <strain evidence="9 10">IFO 6365</strain>
    </source>
</reference>
<dbReference type="Proteomes" id="UP000452235">
    <property type="component" value="Unassembled WGS sequence"/>
</dbReference>
<dbReference type="OrthoDB" id="2422134at2759"/>
<evidence type="ECO:0000256" key="7">
    <source>
        <dbReference type="ARBA" id="ARBA00060953"/>
    </source>
</evidence>
<dbReference type="InterPro" id="IPR021054">
    <property type="entry name" value="Cell_wall_mannoprotein_1"/>
</dbReference>
<keyword evidence="4" id="KW-0732">Signal</keyword>
<keyword evidence="10" id="KW-1185">Reference proteome</keyword>
<dbReference type="VEuPathDB" id="FungiDB:ATEG_04781"/>
<comment type="subcellular location">
    <subcellularLocation>
        <location evidence="1">Secreted</location>
        <location evidence="1">Cell wall</location>
    </subcellularLocation>
</comment>
<gene>
    <name evidence="9" type="ORF">ATEIFO6365_0002006200</name>
</gene>
<evidence type="ECO:0000313" key="10">
    <source>
        <dbReference type="Proteomes" id="UP000452235"/>
    </source>
</evidence>
<dbReference type="PANTHER" id="PTHR38123:SF6">
    <property type="entry name" value="CELL WALL SERINE-THREONINE-RICH GALACTOMANNOPROTEIN MP1 (AFU_ORTHOLOGUE AFUA_4G03240)"/>
    <property type="match status" value="1"/>
</dbReference>
<comment type="similarity">
    <text evidence="7">Belongs to the cell wall mannoprotein 1 family.</text>
</comment>
<keyword evidence="5" id="KW-0446">Lipid-binding</keyword>